<dbReference type="EnsemblBacteria" id="BAD70964">
    <property type="protein sequence ID" value="BAD70964"/>
    <property type="gene ID" value="BAD70964"/>
</dbReference>
<feature type="transmembrane region" description="Helical" evidence="9">
    <location>
        <begin position="599"/>
        <end position="626"/>
    </location>
</feature>
<dbReference type="Proteomes" id="UP000000532">
    <property type="component" value="Chromosome"/>
</dbReference>
<dbReference type="Pfam" id="PF00122">
    <property type="entry name" value="E1-E2_ATPase"/>
    <property type="match status" value="1"/>
</dbReference>
<dbReference type="InterPro" id="IPR008250">
    <property type="entry name" value="ATPase_P-typ_transduc_dom_A_sf"/>
</dbReference>
<dbReference type="EMBL" id="AP008226">
    <property type="protein sequence ID" value="BAD70964.1"/>
    <property type="molecule type" value="Genomic_DNA"/>
</dbReference>
<evidence type="ECO:0000259" key="10">
    <source>
        <dbReference type="SMART" id="SM00831"/>
    </source>
</evidence>
<dbReference type="Pfam" id="PF00690">
    <property type="entry name" value="Cation_ATPase_N"/>
    <property type="match status" value="1"/>
</dbReference>
<dbReference type="InterPro" id="IPR018303">
    <property type="entry name" value="ATPase_P-typ_P_site"/>
</dbReference>
<dbReference type="KEGG" id="ttj:TTHA1141"/>
<dbReference type="Gene3D" id="3.40.1110.10">
    <property type="entry name" value="Calcium-transporting ATPase, cytoplasmic domain N"/>
    <property type="match status" value="1"/>
</dbReference>
<evidence type="ECO:0000313" key="12">
    <source>
        <dbReference type="Proteomes" id="UP000000532"/>
    </source>
</evidence>
<dbReference type="Gene3D" id="2.70.150.10">
    <property type="entry name" value="Calcium-transporting ATPase, cytoplasmic transduction domain A"/>
    <property type="match status" value="1"/>
</dbReference>
<dbReference type="InterPro" id="IPR044492">
    <property type="entry name" value="P_typ_ATPase_HD_dom"/>
</dbReference>
<feature type="transmembrane region" description="Helical" evidence="9">
    <location>
        <begin position="64"/>
        <end position="84"/>
    </location>
</feature>
<feature type="transmembrane region" description="Helical" evidence="9">
    <location>
        <begin position="220"/>
        <end position="239"/>
    </location>
</feature>
<dbReference type="HOGENOM" id="CLU_002360_4_1_0"/>
<evidence type="ECO:0000256" key="5">
    <source>
        <dbReference type="ARBA" id="ARBA00022840"/>
    </source>
</evidence>
<dbReference type="SUPFAM" id="SSF81665">
    <property type="entry name" value="Calcium ATPase, transmembrane domain M"/>
    <property type="match status" value="1"/>
</dbReference>
<dbReference type="GO" id="GO:0016020">
    <property type="term" value="C:membrane"/>
    <property type="evidence" value="ECO:0007669"/>
    <property type="project" value="UniProtKB-SubCell"/>
</dbReference>
<gene>
    <name evidence="11" type="ordered locus">TTHA1141</name>
</gene>
<dbReference type="InterPro" id="IPR006068">
    <property type="entry name" value="ATPase_P-typ_cation-transptr_C"/>
</dbReference>
<evidence type="ECO:0000256" key="1">
    <source>
        <dbReference type="ARBA" id="ARBA00004141"/>
    </source>
</evidence>
<dbReference type="AlphaFoldDB" id="Q5SJ73"/>
<dbReference type="InterPro" id="IPR059000">
    <property type="entry name" value="ATPase_P-type_domA"/>
</dbReference>
<organism evidence="11 12">
    <name type="scientific">Thermus thermophilus (strain ATCC 27634 / DSM 579 / HB8)</name>
    <dbReference type="NCBI Taxonomy" id="300852"/>
    <lineage>
        <taxon>Bacteria</taxon>
        <taxon>Thermotogati</taxon>
        <taxon>Deinococcota</taxon>
        <taxon>Deinococci</taxon>
        <taxon>Thermales</taxon>
        <taxon>Thermaceae</taxon>
        <taxon>Thermus</taxon>
    </lineage>
</organism>
<dbReference type="eggNOG" id="COG0474">
    <property type="taxonomic scope" value="Bacteria"/>
</dbReference>
<dbReference type="SUPFAM" id="SSF56784">
    <property type="entry name" value="HAD-like"/>
    <property type="match status" value="1"/>
</dbReference>
<dbReference type="SUPFAM" id="SSF81653">
    <property type="entry name" value="Calcium ATPase, transduction domain A"/>
    <property type="match status" value="1"/>
</dbReference>
<evidence type="ECO:0000256" key="2">
    <source>
        <dbReference type="ARBA" id="ARBA00005675"/>
    </source>
</evidence>
<dbReference type="SFLD" id="SFLDF00027">
    <property type="entry name" value="p-type_atpase"/>
    <property type="match status" value="1"/>
</dbReference>
<keyword evidence="4" id="KW-0547">Nucleotide-binding</keyword>
<dbReference type="InterPro" id="IPR004014">
    <property type="entry name" value="ATPase_P-typ_cation-transptr_N"/>
</dbReference>
<dbReference type="InterPro" id="IPR023214">
    <property type="entry name" value="HAD_sf"/>
</dbReference>
<evidence type="ECO:0000256" key="8">
    <source>
        <dbReference type="ARBA" id="ARBA00023136"/>
    </source>
</evidence>
<dbReference type="InterPro" id="IPR036412">
    <property type="entry name" value="HAD-like_sf"/>
</dbReference>
<dbReference type="Gene3D" id="3.40.50.1000">
    <property type="entry name" value="HAD superfamily/HAD-like"/>
    <property type="match status" value="1"/>
</dbReference>
<accession>Q5SJ73</accession>
<dbReference type="Pfam" id="PF00702">
    <property type="entry name" value="Hydrolase"/>
    <property type="match status" value="1"/>
</dbReference>
<dbReference type="SMART" id="SM00831">
    <property type="entry name" value="Cation_ATPase_N"/>
    <property type="match status" value="1"/>
</dbReference>
<dbReference type="PROSITE" id="PS00154">
    <property type="entry name" value="ATPASE_E1_E2"/>
    <property type="match status" value="1"/>
</dbReference>
<dbReference type="PANTHER" id="PTHR42861">
    <property type="entry name" value="CALCIUM-TRANSPORTING ATPASE"/>
    <property type="match status" value="1"/>
</dbReference>
<protein>
    <submittedName>
        <fullName evidence="11">Cation-transporting ATPase</fullName>
    </submittedName>
</protein>
<comment type="similarity">
    <text evidence="2">Belongs to the cation transport ATPase (P-type) (TC 3.A.3) family. Type IIA subfamily.</text>
</comment>
<feature type="transmembrane region" description="Helical" evidence="9">
    <location>
        <begin position="245"/>
        <end position="271"/>
    </location>
</feature>
<dbReference type="GeneID" id="3168063"/>
<dbReference type="GO" id="GO:0016887">
    <property type="term" value="F:ATP hydrolysis activity"/>
    <property type="evidence" value="ECO:0007669"/>
    <property type="project" value="InterPro"/>
</dbReference>
<dbReference type="SFLD" id="SFLDS00003">
    <property type="entry name" value="Haloacid_Dehalogenase"/>
    <property type="match status" value="1"/>
</dbReference>
<name>Q5SJ73_THET8</name>
<keyword evidence="6" id="KW-1278">Translocase</keyword>
<dbReference type="Pfam" id="PF00689">
    <property type="entry name" value="Cation_ATPase_C"/>
    <property type="match status" value="1"/>
</dbReference>
<reference evidence="11 12" key="1">
    <citation type="submission" date="2004-11" db="EMBL/GenBank/DDBJ databases">
        <title>Complete genome sequence of Thermus thermophilus HB8.</title>
        <authorList>
            <person name="Masui R."/>
            <person name="Kurokawa K."/>
            <person name="Nakagawa N."/>
            <person name="Tokunaga F."/>
            <person name="Koyama Y."/>
            <person name="Shibata T."/>
            <person name="Oshima T."/>
            <person name="Yokoyama S."/>
            <person name="Yasunaga T."/>
            <person name="Kuramitsu S."/>
        </authorList>
    </citation>
    <scope>NUCLEOTIDE SEQUENCE [LARGE SCALE GENOMIC DNA]</scope>
    <source>
        <strain evidence="12">ATCC 27634 / DSM 579 / HB8</strain>
    </source>
</reference>
<feature type="transmembrane region" description="Helical" evidence="9">
    <location>
        <begin position="716"/>
        <end position="732"/>
    </location>
</feature>
<keyword evidence="3 9" id="KW-0812">Transmembrane</keyword>
<feature type="transmembrane region" description="Helical" evidence="9">
    <location>
        <begin position="744"/>
        <end position="766"/>
    </location>
</feature>
<dbReference type="PRINTS" id="PR00120">
    <property type="entry name" value="HATPASE"/>
</dbReference>
<keyword evidence="12" id="KW-1185">Reference proteome</keyword>
<evidence type="ECO:0000256" key="6">
    <source>
        <dbReference type="ARBA" id="ARBA00022967"/>
    </source>
</evidence>
<feature type="transmembrane region" description="Helical" evidence="9">
    <location>
        <begin position="41"/>
        <end position="58"/>
    </location>
</feature>
<keyword evidence="8 9" id="KW-0472">Membrane</keyword>
<proteinExistence type="inferred from homology"/>
<sequence length="809" mass="86856">MLGLTSEEAKKRLREYGPNALPERPAEPFSRKLLRQFQSPLIYILLLALLVDLLLWLYEGARGVPLESLVILAILLLNALLGAFQEKRSEEALKRLKALAEPSVWVLRDGRFQRLSARGLVPGDVVRLEAGDRVPADGVLLEGSGLLVDESVLTGESVPVEKGVGEEVFAGTLLVRGRALLEVTRTGAQSAMGRIAHLLAEMEEEKTPLERRLHAFGHRVARLVLLLALGLLLLGFLVEGVSAKVVLFAVALAVAAVPEGLPAVLTLALALGVERMARRKAVVRRLSAVEALGSVTVIATDKTGTLTENRMEVQELLSPDPEKALLAMVLCNDADLATGAGDPLELGLLRYASRFLDVERVRREHPRLSERPFDSAWKFMRVTTPLGSFLKGAPEALIPRLALPQEEQARLFEEAGAHAAKGFRVLALAFGEGEREEGLRFLGFVLLLDPPRPEVPEAVARVLKAGVRVVMVTGDHPATALAIARRVGMPAEVVATGEELEALSDEELLKVDVFARVRPEQKLRIVEALQKAGEVVAMTGDGVNDAPALKRADVGVAMGQRGSDVSREVADLVLLDDNFATIVAAIEEGRSIYENIQKFLRFLFSTNLSEVLVVALGMVLAALLGLRDEAGHLLLPLTAVQILWINLVTDGLPALALSLDRNPGVLDRPPRPKESPLLDGPSLRFVLLTGALKAGLALGLLGFLPGAVGLEAAQSATFHFMAIGQLFFAYAARHTDLRPLANPYLHGAVGLSALAQVALGVGLPGALEAVPLPLGVWLLVFGMALLAFALAEAVDRAVWKRGAAYAPPR</sequence>
<dbReference type="NCBIfam" id="TIGR01494">
    <property type="entry name" value="ATPase_P-type"/>
    <property type="match status" value="2"/>
</dbReference>
<comment type="subcellular location">
    <subcellularLocation>
        <location evidence="1">Membrane</location>
        <topology evidence="1">Multi-pass membrane protein</topology>
    </subcellularLocation>
</comment>
<evidence type="ECO:0000256" key="4">
    <source>
        <dbReference type="ARBA" id="ARBA00022741"/>
    </source>
</evidence>
<dbReference type="PATRIC" id="fig|300852.9.peg.1120"/>
<dbReference type="InterPro" id="IPR023299">
    <property type="entry name" value="ATPase_P-typ_cyto_dom_N"/>
</dbReference>
<feature type="transmembrane region" description="Helical" evidence="9">
    <location>
        <begin position="772"/>
        <end position="791"/>
    </location>
</feature>
<feature type="transmembrane region" description="Helical" evidence="9">
    <location>
        <begin position="681"/>
        <end position="704"/>
    </location>
</feature>
<dbReference type="PhylomeDB" id="Q5SJ73"/>
<evidence type="ECO:0000256" key="3">
    <source>
        <dbReference type="ARBA" id="ARBA00022692"/>
    </source>
</evidence>
<feature type="transmembrane region" description="Helical" evidence="9">
    <location>
        <begin position="638"/>
        <end position="660"/>
    </location>
</feature>
<dbReference type="InterPro" id="IPR001757">
    <property type="entry name" value="P_typ_ATPase"/>
</dbReference>
<evidence type="ECO:0000256" key="9">
    <source>
        <dbReference type="SAM" id="Phobius"/>
    </source>
</evidence>
<keyword evidence="7 9" id="KW-1133">Transmembrane helix</keyword>
<evidence type="ECO:0000256" key="7">
    <source>
        <dbReference type="ARBA" id="ARBA00022989"/>
    </source>
</evidence>
<dbReference type="GO" id="GO:0005524">
    <property type="term" value="F:ATP binding"/>
    <property type="evidence" value="ECO:0007669"/>
    <property type="project" value="UniProtKB-KW"/>
</dbReference>
<dbReference type="Gene3D" id="1.20.1110.10">
    <property type="entry name" value="Calcium-transporting ATPase, transmembrane domain"/>
    <property type="match status" value="1"/>
</dbReference>
<dbReference type="FunFam" id="3.40.50.1000:FF:000028">
    <property type="entry name" value="Calcium-transporting P-type ATPase, putative"/>
    <property type="match status" value="1"/>
</dbReference>
<dbReference type="RefSeq" id="WP_011228464.1">
    <property type="nucleotide sequence ID" value="NC_006461.1"/>
</dbReference>
<dbReference type="PRINTS" id="PR00119">
    <property type="entry name" value="CATATPASE"/>
</dbReference>
<keyword evidence="5" id="KW-0067">ATP-binding</keyword>
<feature type="domain" description="Cation-transporting P-type ATPase N-terminal" evidence="10">
    <location>
        <begin position="3"/>
        <end position="57"/>
    </location>
</feature>
<dbReference type="InterPro" id="IPR023298">
    <property type="entry name" value="ATPase_P-typ_TM_dom_sf"/>
</dbReference>
<dbReference type="SMR" id="Q5SJ73"/>
<evidence type="ECO:0000313" key="11">
    <source>
        <dbReference type="EMBL" id="BAD70964.1"/>
    </source>
</evidence>
<dbReference type="SFLD" id="SFLDG00002">
    <property type="entry name" value="C1.7:_P-type_atpase_like"/>
    <property type="match status" value="1"/>
</dbReference>